<keyword evidence="2" id="KW-1185">Reference proteome</keyword>
<name>A0A9P0P156_ACAOB</name>
<evidence type="ECO:0000313" key="1">
    <source>
        <dbReference type="EMBL" id="CAH1965528.1"/>
    </source>
</evidence>
<dbReference type="Proteomes" id="UP001152888">
    <property type="component" value="Unassembled WGS sequence"/>
</dbReference>
<evidence type="ECO:0000313" key="2">
    <source>
        <dbReference type="Proteomes" id="UP001152888"/>
    </source>
</evidence>
<accession>A0A9P0P156</accession>
<sequence>MEKRFNGKVQQTFVSTALCGSSQQNQDSKNEFYFDLCNSME</sequence>
<dbReference type="AlphaFoldDB" id="A0A9P0P156"/>
<gene>
    <name evidence="1" type="ORF">ACAOBT_LOCUS6390</name>
</gene>
<protein>
    <submittedName>
        <fullName evidence="1">Uncharacterized protein</fullName>
    </submittedName>
</protein>
<dbReference type="OrthoDB" id="6755241at2759"/>
<dbReference type="EMBL" id="CAKOFQ010006726">
    <property type="protein sequence ID" value="CAH1965528.1"/>
    <property type="molecule type" value="Genomic_DNA"/>
</dbReference>
<organism evidence="1 2">
    <name type="scientific">Acanthoscelides obtectus</name>
    <name type="common">Bean weevil</name>
    <name type="synonym">Bruchus obtectus</name>
    <dbReference type="NCBI Taxonomy" id="200917"/>
    <lineage>
        <taxon>Eukaryota</taxon>
        <taxon>Metazoa</taxon>
        <taxon>Ecdysozoa</taxon>
        <taxon>Arthropoda</taxon>
        <taxon>Hexapoda</taxon>
        <taxon>Insecta</taxon>
        <taxon>Pterygota</taxon>
        <taxon>Neoptera</taxon>
        <taxon>Endopterygota</taxon>
        <taxon>Coleoptera</taxon>
        <taxon>Polyphaga</taxon>
        <taxon>Cucujiformia</taxon>
        <taxon>Chrysomeloidea</taxon>
        <taxon>Chrysomelidae</taxon>
        <taxon>Bruchinae</taxon>
        <taxon>Bruchini</taxon>
        <taxon>Acanthoscelides</taxon>
    </lineage>
</organism>
<reference evidence="1" key="1">
    <citation type="submission" date="2022-03" db="EMBL/GenBank/DDBJ databases">
        <authorList>
            <person name="Sayadi A."/>
        </authorList>
    </citation>
    <scope>NUCLEOTIDE SEQUENCE</scope>
</reference>
<proteinExistence type="predicted"/>
<comment type="caution">
    <text evidence="1">The sequence shown here is derived from an EMBL/GenBank/DDBJ whole genome shotgun (WGS) entry which is preliminary data.</text>
</comment>